<dbReference type="GO" id="GO:0043115">
    <property type="term" value="F:precorrin-2 dehydrogenase activity"/>
    <property type="evidence" value="ECO:0007669"/>
    <property type="project" value="UniProtKB-EC"/>
</dbReference>
<keyword evidence="10" id="KW-1185">Reference proteome</keyword>
<keyword evidence="5" id="KW-0520">NAD</keyword>
<evidence type="ECO:0000256" key="1">
    <source>
        <dbReference type="ARBA" id="ARBA00005010"/>
    </source>
</evidence>
<comment type="catalytic activity">
    <reaction evidence="8">
        <text>precorrin-2 + NAD(+) = sirohydrochlorin + NADH + 2 H(+)</text>
        <dbReference type="Rhea" id="RHEA:15613"/>
        <dbReference type="ChEBI" id="CHEBI:15378"/>
        <dbReference type="ChEBI" id="CHEBI:57540"/>
        <dbReference type="ChEBI" id="CHEBI:57945"/>
        <dbReference type="ChEBI" id="CHEBI:58351"/>
        <dbReference type="ChEBI" id="CHEBI:58827"/>
        <dbReference type="EC" id="1.3.1.76"/>
    </reaction>
</comment>
<dbReference type="AlphaFoldDB" id="A0A2A9CW88"/>
<proteinExistence type="predicted"/>
<dbReference type="CDD" id="cd03414">
    <property type="entry name" value="CbiX_SirB_C"/>
    <property type="match status" value="1"/>
</dbReference>
<dbReference type="Pfam" id="PF13241">
    <property type="entry name" value="NAD_binding_7"/>
    <property type="match status" value="1"/>
</dbReference>
<evidence type="ECO:0000256" key="8">
    <source>
        <dbReference type="ARBA" id="ARBA00047561"/>
    </source>
</evidence>
<dbReference type="EMBL" id="PDJC01000001">
    <property type="protein sequence ID" value="PFG17900.1"/>
    <property type="molecule type" value="Genomic_DNA"/>
</dbReference>
<evidence type="ECO:0000256" key="2">
    <source>
        <dbReference type="ARBA" id="ARBA00012400"/>
    </source>
</evidence>
<dbReference type="InterPro" id="IPR036291">
    <property type="entry name" value="NAD(P)-bd_dom_sf"/>
</dbReference>
<name>A0A2A9CW88_9ACTN</name>
<dbReference type="InterPro" id="IPR050963">
    <property type="entry name" value="Sirohydro_Cobaltochel/CbiX"/>
</dbReference>
<dbReference type="UniPathway" id="UPA00262">
    <property type="reaction ID" value="UER00222"/>
</dbReference>
<accession>A0A2A9CW88</accession>
<dbReference type="Gene3D" id="3.40.50.720">
    <property type="entry name" value="NAD(P)-binding Rossmann-like Domain"/>
    <property type="match status" value="1"/>
</dbReference>
<dbReference type="Gene3D" id="3.40.50.1400">
    <property type="match status" value="2"/>
</dbReference>
<protein>
    <recommendedName>
        <fullName evidence="2">precorrin-2 dehydrogenase</fullName>
        <ecNumber evidence="2">1.3.1.76</ecNumber>
    </recommendedName>
</protein>
<dbReference type="GO" id="GO:0046872">
    <property type="term" value="F:metal ion binding"/>
    <property type="evidence" value="ECO:0007669"/>
    <property type="project" value="UniProtKB-KW"/>
</dbReference>
<dbReference type="NCBIfam" id="TIGR01470">
    <property type="entry name" value="cysG_Nterm"/>
    <property type="match status" value="1"/>
</dbReference>
<dbReference type="GO" id="GO:0016829">
    <property type="term" value="F:lyase activity"/>
    <property type="evidence" value="ECO:0007669"/>
    <property type="project" value="UniProtKB-KW"/>
</dbReference>
<dbReference type="SUPFAM" id="SSF53800">
    <property type="entry name" value="Chelatase"/>
    <property type="match status" value="1"/>
</dbReference>
<evidence type="ECO:0000256" key="4">
    <source>
        <dbReference type="ARBA" id="ARBA00023002"/>
    </source>
</evidence>
<comment type="caution">
    <text evidence="9">The sequence shown here is derived from an EMBL/GenBank/DDBJ whole genome shotgun (WGS) entry which is preliminary data.</text>
</comment>
<comment type="pathway">
    <text evidence="1">Porphyrin-containing compound metabolism; siroheme biosynthesis; sirohydrochlorin from precorrin-2: step 1/1.</text>
</comment>
<sequence>MSHPNLPPTPSAPAAATPPLVIAGHGTRVAAGAAAAEELVARVRELLPDVQVEAGFVELTEPTIDAALAPLLARAGRAVVVPLMIGSGGHVRDDIPEAIAAAQATQPDAAVAHTRHLGSPKALLAAVRQRIDAARGDWAAADTDVILVGRGCSIAETNADHVRLIRLLFEAGGYRQVAAAFIQVARPSLPEALAQAAAAGSRRIVVMPHFLFTGRLDQWTQQQTAEFVAAHPEVEVRVAGVIGACTELAEVVVQRYREGVLKLRAEAGSSAYLSGLLLAGRRVVAVGGGCVNRRRVPKLLAAGAEVTVVAPELHPALATLAEAGKIGWRERTFLDSDLDGAWYVLAATDDPETNAQVAAAAEARHTFCVRADRADQGSAWTPATATIDGLSVAVLAGGDPRRSRTVRDQLVALWGEASSEVSGS</sequence>
<evidence type="ECO:0000256" key="5">
    <source>
        <dbReference type="ARBA" id="ARBA00023027"/>
    </source>
</evidence>
<reference evidence="9 10" key="1">
    <citation type="submission" date="2017-10" db="EMBL/GenBank/DDBJ databases">
        <title>Sequencing the genomes of 1000 actinobacteria strains.</title>
        <authorList>
            <person name="Klenk H.-P."/>
        </authorList>
    </citation>
    <scope>NUCLEOTIDE SEQUENCE [LARGE SCALE GENOMIC DNA]</scope>
    <source>
        <strain evidence="9 10">DSM 15597</strain>
    </source>
</reference>
<keyword evidence="4" id="KW-0560">Oxidoreductase</keyword>
<dbReference type="InterPro" id="IPR006367">
    <property type="entry name" value="Sirohaem_synthase_N"/>
</dbReference>
<evidence type="ECO:0000256" key="3">
    <source>
        <dbReference type="ARBA" id="ARBA00022723"/>
    </source>
</evidence>
<keyword evidence="7" id="KW-0627">Porphyrin biosynthesis</keyword>
<dbReference type="GO" id="GO:0019354">
    <property type="term" value="P:siroheme biosynthetic process"/>
    <property type="evidence" value="ECO:0007669"/>
    <property type="project" value="UniProtKB-UniPathway"/>
</dbReference>
<gene>
    <name evidence="9" type="ORF">ATK74_2477</name>
</gene>
<evidence type="ECO:0000256" key="7">
    <source>
        <dbReference type="ARBA" id="ARBA00023244"/>
    </source>
</evidence>
<evidence type="ECO:0000313" key="10">
    <source>
        <dbReference type="Proteomes" id="UP000226079"/>
    </source>
</evidence>
<dbReference type="OrthoDB" id="7345302at2"/>
<dbReference type="PANTHER" id="PTHR33542">
    <property type="entry name" value="SIROHYDROCHLORIN FERROCHELATASE, CHLOROPLASTIC"/>
    <property type="match status" value="1"/>
</dbReference>
<evidence type="ECO:0000256" key="6">
    <source>
        <dbReference type="ARBA" id="ARBA00023239"/>
    </source>
</evidence>
<keyword evidence="6" id="KW-0456">Lyase</keyword>
<keyword evidence="3" id="KW-0479">Metal-binding</keyword>
<dbReference type="Pfam" id="PF01903">
    <property type="entry name" value="CbiX"/>
    <property type="match status" value="2"/>
</dbReference>
<organism evidence="9 10">
    <name type="scientific">Propionicimonas paludicola</name>
    <dbReference type="NCBI Taxonomy" id="185243"/>
    <lineage>
        <taxon>Bacteria</taxon>
        <taxon>Bacillati</taxon>
        <taxon>Actinomycetota</taxon>
        <taxon>Actinomycetes</taxon>
        <taxon>Propionibacteriales</taxon>
        <taxon>Nocardioidaceae</taxon>
        <taxon>Propionicimonas</taxon>
    </lineage>
</organism>
<dbReference type="PANTHER" id="PTHR33542:SF3">
    <property type="entry name" value="SIROHYDROCHLORIN FERROCHELATASE, CHLOROPLASTIC"/>
    <property type="match status" value="1"/>
</dbReference>
<dbReference type="Proteomes" id="UP000226079">
    <property type="component" value="Unassembled WGS sequence"/>
</dbReference>
<dbReference type="InterPro" id="IPR002762">
    <property type="entry name" value="CbiX-like"/>
</dbReference>
<dbReference type="SUPFAM" id="SSF51735">
    <property type="entry name" value="NAD(P)-binding Rossmann-fold domains"/>
    <property type="match status" value="1"/>
</dbReference>
<dbReference type="CDD" id="cd03416">
    <property type="entry name" value="CbiX_SirB_N"/>
    <property type="match status" value="1"/>
</dbReference>
<dbReference type="RefSeq" id="WP_098461292.1">
    <property type="nucleotide sequence ID" value="NZ_PDJC01000001.1"/>
</dbReference>
<evidence type="ECO:0000313" key="9">
    <source>
        <dbReference type="EMBL" id="PFG17900.1"/>
    </source>
</evidence>
<dbReference type="EC" id="1.3.1.76" evidence="2"/>